<comment type="caution">
    <text evidence="1">The sequence shown here is derived from an EMBL/GenBank/DDBJ whole genome shotgun (WGS) entry which is preliminary data.</text>
</comment>
<evidence type="ECO:0000313" key="2">
    <source>
        <dbReference type="Proteomes" id="UP001159363"/>
    </source>
</evidence>
<keyword evidence="2" id="KW-1185">Reference proteome</keyword>
<evidence type="ECO:0000313" key="1">
    <source>
        <dbReference type="EMBL" id="KAJ8879048.1"/>
    </source>
</evidence>
<sequence length="87" mass="9420">MQVNLQTAATLVDTMASHTFVQPTLVQMADIRRDPGVLHLATHDCTGASLGAADIAIQLRGQLSQTKEVMVDGLQEKMVLCQSWLEA</sequence>
<dbReference type="Proteomes" id="UP001159363">
    <property type="component" value="Chromosome 6"/>
</dbReference>
<dbReference type="EMBL" id="JARBHB010000007">
    <property type="protein sequence ID" value="KAJ8879048.1"/>
    <property type="molecule type" value="Genomic_DNA"/>
</dbReference>
<proteinExistence type="predicted"/>
<gene>
    <name evidence="1" type="ORF">PR048_019654</name>
</gene>
<reference evidence="1 2" key="1">
    <citation type="submission" date="2023-02" db="EMBL/GenBank/DDBJ databases">
        <title>LHISI_Scaffold_Assembly.</title>
        <authorList>
            <person name="Stuart O.P."/>
            <person name="Cleave R."/>
            <person name="Magrath M.J.L."/>
            <person name="Mikheyev A.S."/>
        </authorList>
    </citation>
    <scope>NUCLEOTIDE SEQUENCE [LARGE SCALE GENOMIC DNA]</scope>
    <source>
        <strain evidence="1">Daus_M_001</strain>
        <tissue evidence="1">Leg muscle</tissue>
    </source>
</reference>
<name>A0ABQ9H427_9NEOP</name>
<protein>
    <submittedName>
        <fullName evidence="1">Uncharacterized protein</fullName>
    </submittedName>
</protein>
<organism evidence="1 2">
    <name type="scientific">Dryococelus australis</name>
    <dbReference type="NCBI Taxonomy" id="614101"/>
    <lineage>
        <taxon>Eukaryota</taxon>
        <taxon>Metazoa</taxon>
        <taxon>Ecdysozoa</taxon>
        <taxon>Arthropoda</taxon>
        <taxon>Hexapoda</taxon>
        <taxon>Insecta</taxon>
        <taxon>Pterygota</taxon>
        <taxon>Neoptera</taxon>
        <taxon>Polyneoptera</taxon>
        <taxon>Phasmatodea</taxon>
        <taxon>Verophasmatodea</taxon>
        <taxon>Anareolatae</taxon>
        <taxon>Phasmatidae</taxon>
        <taxon>Eurycanthinae</taxon>
        <taxon>Dryococelus</taxon>
    </lineage>
</organism>
<accession>A0ABQ9H427</accession>